<feature type="region of interest" description="Disordered" evidence="1">
    <location>
        <begin position="157"/>
        <end position="181"/>
    </location>
</feature>
<evidence type="ECO:0000313" key="2">
    <source>
        <dbReference type="EMBL" id="KIK21384.1"/>
    </source>
</evidence>
<protein>
    <submittedName>
        <fullName evidence="2">Uncharacterized protein</fullName>
    </submittedName>
</protein>
<keyword evidence="3" id="KW-1185">Reference proteome</keyword>
<reference evidence="3" key="2">
    <citation type="submission" date="2015-01" db="EMBL/GenBank/DDBJ databases">
        <title>Evolutionary Origins and Diversification of the Mycorrhizal Mutualists.</title>
        <authorList>
            <consortium name="DOE Joint Genome Institute"/>
            <consortium name="Mycorrhizal Genomics Consortium"/>
            <person name="Kohler A."/>
            <person name="Kuo A."/>
            <person name="Nagy L.G."/>
            <person name="Floudas D."/>
            <person name="Copeland A."/>
            <person name="Barry K.W."/>
            <person name="Cichocki N."/>
            <person name="Veneault-Fourrey C."/>
            <person name="LaButti K."/>
            <person name="Lindquist E.A."/>
            <person name="Lipzen A."/>
            <person name="Lundell T."/>
            <person name="Morin E."/>
            <person name="Murat C."/>
            <person name="Riley R."/>
            <person name="Ohm R."/>
            <person name="Sun H."/>
            <person name="Tunlid A."/>
            <person name="Henrissat B."/>
            <person name="Grigoriev I.V."/>
            <person name="Hibbett D.S."/>
            <person name="Martin F."/>
        </authorList>
    </citation>
    <scope>NUCLEOTIDE SEQUENCE [LARGE SCALE GENOMIC DNA]</scope>
    <source>
        <strain evidence="3">441</strain>
    </source>
</reference>
<accession>A0A0C9Z5H0</accession>
<dbReference type="STRING" id="765257.A0A0C9Z5H0"/>
<feature type="compositionally biased region" description="Low complexity" evidence="1">
    <location>
        <begin position="322"/>
        <end position="341"/>
    </location>
</feature>
<feature type="region of interest" description="Disordered" evidence="1">
    <location>
        <begin position="451"/>
        <end position="476"/>
    </location>
</feature>
<dbReference type="AlphaFoldDB" id="A0A0C9Z5H0"/>
<feature type="compositionally biased region" description="Acidic residues" evidence="1">
    <location>
        <begin position="272"/>
        <end position="281"/>
    </location>
</feature>
<feature type="compositionally biased region" description="Polar residues" evidence="1">
    <location>
        <begin position="451"/>
        <end position="460"/>
    </location>
</feature>
<evidence type="ECO:0000313" key="3">
    <source>
        <dbReference type="Proteomes" id="UP000054018"/>
    </source>
</evidence>
<feature type="region of interest" description="Disordered" evidence="1">
    <location>
        <begin position="1"/>
        <end position="26"/>
    </location>
</feature>
<dbReference type="Proteomes" id="UP000054018">
    <property type="component" value="Unassembled WGS sequence"/>
</dbReference>
<feature type="compositionally biased region" description="Polar residues" evidence="1">
    <location>
        <begin position="8"/>
        <end position="26"/>
    </location>
</feature>
<dbReference type="OrthoDB" id="2662332at2759"/>
<dbReference type="HOGENOM" id="CLU_035442_0_0_1"/>
<dbReference type="EMBL" id="KN833752">
    <property type="protein sequence ID" value="KIK21384.1"/>
    <property type="molecule type" value="Genomic_DNA"/>
</dbReference>
<feature type="region of interest" description="Disordered" evidence="1">
    <location>
        <begin position="252"/>
        <end position="354"/>
    </location>
</feature>
<gene>
    <name evidence="2" type="ORF">PISMIDRAFT_12317</name>
</gene>
<evidence type="ECO:0000256" key="1">
    <source>
        <dbReference type="SAM" id="MobiDB-lite"/>
    </source>
</evidence>
<sequence>MSVGMMSSLLTPNQPNGSLLTSSSPANTTFHSTFPLPHVPDGTFAPANEMPITSFPTFMTGAYSQETKQINLLQERTKLLEGEVVKLTVENSTLRTAFQCLAGAVGLRDMDPCKVDNTSFPPVALLKLKEEPAPPTPNEYPSIRFWDREDWDKYLESPEGQTSKRGTMGYLEDKDGNPPSCKTAKAIRKVLRGGWVELVNRELAPPSWGRLSASARQFVHGLMENAYPDFKFANNGWKLDYLASTTYPAWRKGSLDDNGKWKQKKGKGPKMEDDDDDDDSTNEVGMKRKGLGFKSEEPGSAKRFRGKYEEENDSTPPTSMASLSPPLSDTSVSSSEPSVESRPLGTSDGNEAPSYDTLCADAEKDSMHCGPNTVTKAISIDPLAALALAASKARDTPTLSLLDTSQEPPLGSGANETQSSTRPILELEHAIVPAATSLPSIPGMLDITTTPAPVSKSTKGNGKAKMRPGPTKNGRNLCAHRWRKQVQSSGSTEEFQQYYNGLTAEQRKAYDDDATALVASNNWDAKSICNGTLH</sequence>
<name>A0A0C9Z5H0_9AGAM</name>
<proteinExistence type="predicted"/>
<reference evidence="2 3" key="1">
    <citation type="submission" date="2014-04" db="EMBL/GenBank/DDBJ databases">
        <authorList>
            <consortium name="DOE Joint Genome Institute"/>
            <person name="Kuo A."/>
            <person name="Kohler A."/>
            <person name="Costa M.D."/>
            <person name="Nagy L.G."/>
            <person name="Floudas D."/>
            <person name="Copeland A."/>
            <person name="Barry K.W."/>
            <person name="Cichocki N."/>
            <person name="Veneault-Fourrey C."/>
            <person name="LaButti K."/>
            <person name="Lindquist E.A."/>
            <person name="Lipzen A."/>
            <person name="Lundell T."/>
            <person name="Morin E."/>
            <person name="Murat C."/>
            <person name="Sun H."/>
            <person name="Tunlid A."/>
            <person name="Henrissat B."/>
            <person name="Grigoriev I.V."/>
            <person name="Hibbett D.S."/>
            <person name="Martin F."/>
            <person name="Nordberg H.P."/>
            <person name="Cantor M.N."/>
            <person name="Hua S.X."/>
        </authorList>
    </citation>
    <scope>NUCLEOTIDE SEQUENCE [LARGE SCALE GENOMIC DNA]</scope>
    <source>
        <strain evidence="2 3">441</strain>
    </source>
</reference>
<organism evidence="2 3">
    <name type="scientific">Pisolithus microcarpus 441</name>
    <dbReference type="NCBI Taxonomy" id="765257"/>
    <lineage>
        <taxon>Eukaryota</taxon>
        <taxon>Fungi</taxon>
        <taxon>Dikarya</taxon>
        <taxon>Basidiomycota</taxon>
        <taxon>Agaricomycotina</taxon>
        <taxon>Agaricomycetes</taxon>
        <taxon>Agaricomycetidae</taxon>
        <taxon>Boletales</taxon>
        <taxon>Sclerodermatineae</taxon>
        <taxon>Pisolithaceae</taxon>
        <taxon>Pisolithus</taxon>
    </lineage>
</organism>